<keyword evidence="13" id="KW-1185">Reference proteome</keyword>
<keyword evidence="4" id="KW-0202">Cytokine</keyword>
<feature type="chain" id="PRO_5044339051" description="ALK and LTK ligand 2" evidence="11">
    <location>
        <begin position="25"/>
        <end position="262"/>
    </location>
</feature>
<evidence type="ECO:0000256" key="1">
    <source>
        <dbReference type="ARBA" id="ARBA00004236"/>
    </source>
</evidence>
<keyword evidence="3" id="KW-1003">Cell membrane</keyword>
<evidence type="ECO:0000256" key="5">
    <source>
        <dbReference type="ARBA" id="ARBA00022525"/>
    </source>
</evidence>
<evidence type="ECO:0000313" key="12">
    <source>
        <dbReference type="EMBL" id="KAJ8789975.1"/>
    </source>
</evidence>
<gene>
    <name evidence="12" type="ORF">J1605_021673</name>
</gene>
<sequence length="262" mass="28711">MRGPGRPLLLGLLLVLGAAGPGRGLAETREAADGQTLLQLIVEIVQELRKYHSGESKRLQLSGRQDYSLGRRAVSDYGAYPEEQRVEIVPRDLRMKDKFLKHLTGPLYFSPKCSKHFHRLYHNTRDCTIPAYATGATHIAASFAEWAATKLLVTHKTIRDAPGFLPGWLSVRRAWRDKPHLSSPGLPQISVDGTTEDLTADASTLSAVLQILTSILFVCDDFHPFSTAGPEQRAPCRSNGPGTTRSALETKGQNPLPSGHTP</sequence>
<proteinExistence type="inferred from homology"/>
<evidence type="ECO:0000256" key="4">
    <source>
        <dbReference type="ARBA" id="ARBA00022514"/>
    </source>
</evidence>
<evidence type="ECO:0000256" key="8">
    <source>
        <dbReference type="ARBA" id="ARBA00023157"/>
    </source>
</evidence>
<dbReference type="EMBL" id="JAIQCJ010001387">
    <property type="protein sequence ID" value="KAJ8789975.1"/>
    <property type="molecule type" value="Genomic_DNA"/>
</dbReference>
<dbReference type="GO" id="GO:0005615">
    <property type="term" value="C:extracellular space"/>
    <property type="evidence" value="ECO:0007669"/>
    <property type="project" value="UniProtKB-KW"/>
</dbReference>
<dbReference type="GO" id="GO:0005886">
    <property type="term" value="C:plasma membrane"/>
    <property type="evidence" value="ECO:0007669"/>
    <property type="project" value="UniProtKB-SubCell"/>
</dbReference>
<accession>A0AB34HGS0</accession>
<keyword evidence="6 11" id="KW-0732">Signal</keyword>
<reference evidence="12 13" key="1">
    <citation type="submission" date="2022-11" db="EMBL/GenBank/DDBJ databases">
        <title>Whole genome sequence of Eschrichtius robustus ER-17-0199.</title>
        <authorList>
            <person name="Bruniche-Olsen A."/>
            <person name="Black A.N."/>
            <person name="Fields C.J."/>
            <person name="Walden K."/>
            <person name="Dewoody J.A."/>
        </authorList>
    </citation>
    <scope>NUCLEOTIDE SEQUENCE [LARGE SCALE GENOMIC DNA]</scope>
    <source>
        <strain evidence="12">ER-17-0199</strain>
        <tissue evidence="12">Blubber</tissue>
    </source>
</reference>
<evidence type="ECO:0000256" key="10">
    <source>
        <dbReference type="SAM" id="MobiDB-lite"/>
    </source>
</evidence>
<keyword evidence="5" id="KW-0964">Secreted</keyword>
<keyword evidence="8" id="KW-1015">Disulfide bond</keyword>
<protein>
    <recommendedName>
        <fullName evidence="14">ALK and LTK ligand 2</fullName>
    </recommendedName>
</protein>
<dbReference type="AlphaFoldDB" id="A0AB34HGS0"/>
<keyword evidence="7" id="KW-0472">Membrane</keyword>
<evidence type="ECO:0000256" key="7">
    <source>
        <dbReference type="ARBA" id="ARBA00023136"/>
    </source>
</evidence>
<evidence type="ECO:0000256" key="11">
    <source>
        <dbReference type="SAM" id="SignalP"/>
    </source>
</evidence>
<dbReference type="GO" id="GO:0005125">
    <property type="term" value="F:cytokine activity"/>
    <property type="evidence" value="ECO:0007669"/>
    <property type="project" value="UniProtKB-KW"/>
</dbReference>
<feature type="compositionally biased region" description="Polar residues" evidence="10">
    <location>
        <begin position="240"/>
        <end position="262"/>
    </location>
</feature>
<comment type="caution">
    <text evidence="12">The sequence shown here is derived from an EMBL/GenBank/DDBJ whole genome shotgun (WGS) entry which is preliminary data.</text>
</comment>
<dbReference type="Pfam" id="PF15129">
    <property type="entry name" value="ALKL1_2"/>
    <property type="match status" value="1"/>
</dbReference>
<dbReference type="Proteomes" id="UP001159641">
    <property type="component" value="Unassembled WGS sequence"/>
</dbReference>
<name>A0AB34HGS0_ESCRO</name>
<dbReference type="GO" id="GO:0070374">
    <property type="term" value="P:positive regulation of ERK1 and ERK2 cascade"/>
    <property type="evidence" value="ECO:0007669"/>
    <property type="project" value="TreeGrafter"/>
</dbReference>
<evidence type="ECO:0000256" key="6">
    <source>
        <dbReference type="ARBA" id="ARBA00022729"/>
    </source>
</evidence>
<dbReference type="GO" id="GO:0030298">
    <property type="term" value="F:receptor signaling protein tyrosine kinase activator activity"/>
    <property type="evidence" value="ECO:0007669"/>
    <property type="project" value="InterPro"/>
</dbReference>
<evidence type="ECO:0000256" key="9">
    <source>
        <dbReference type="ARBA" id="ARBA00033741"/>
    </source>
</evidence>
<dbReference type="GO" id="GO:0070378">
    <property type="term" value="P:positive regulation of ERK5 cascade"/>
    <property type="evidence" value="ECO:0007669"/>
    <property type="project" value="TreeGrafter"/>
</dbReference>
<dbReference type="PANTHER" id="PTHR28676">
    <property type="entry name" value="ALK AND LTK LIGAND 2-RELATED"/>
    <property type="match status" value="1"/>
</dbReference>
<evidence type="ECO:0000256" key="2">
    <source>
        <dbReference type="ARBA" id="ARBA00004613"/>
    </source>
</evidence>
<dbReference type="InterPro" id="IPR029364">
    <property type="entry name" value="ALKL1/2"/>
</dbReference>
<feature type="region of interest" description="Disordered" evidence="10">
    <location>
        <begin position="228"/>
        <end position="262"/>
    </location>
</feature>
<evidence type="ECO:0000256" key="3">
    <source>
        <dbReference type="ARBA" id="ARBA00022475"/>
    </source>
</evidence>
<evidence type="ECO:0008006" key="14">
    <source>
        <dbReference type="Google" id="ProtNLM"/>
    </source>
</evidence>
<feature type="signal peptide" evidence="11">
    <location>
        <begin position="1"/>
        <end position="24"/>
    </location>
</feature>
<comment type="subcellular location">
    <subcellularLocation>
        <location evidence="1">Cell membrane</location>
    </subcellularLocation>
    <subcellularLocation>
        <location evidence="2">Secreted</location>
    </subcellularLocation>
</comment>
<dbReference type="PANTHER" id="PTHR28676:SF2">
    <property type="entry name" value="ALK AND LTK LIGAND 2"/>
    <property type="match status" value="1"/>
</dbReference>
<comment type="similarity">
    <text evidence="9">Belongs to the ALKAL family.</text>
</comment>
<dbReference type="GO" id="GO:0030971">
    <property type="term" value="F:receptor tyrosine kinase binding"/>
    <property type="evidence" value="ECO:0007669"/>
    <property type="project" value="InterPro"/>
</dbReference>
<evidence type="ECO:0000313" key="13">
    <source>
        <dbReference type="Proteomes" id="UP001159641"/>
    </source>
</evidence>
<organism evidence="12 13">
    <name type="scientific">Eschrichtius robustus</name>
    <name type="common">California gray whale</name>
    <name type="synonym">Eschrichtius gibbosus</name>
    <dbReference type="NCBI Taxonomy" id="9764"/>
    <lineage>
        <taxon>Eukaryota</taxon>
        <taxon>Metazoa</taxon>
        <taxon>Chordata</taxon>
        <taxon>Craniata</taxon>
        <taxon>Vertebrata</taxon>
        <taxon>Euteleostomi</taxon>
        <taxon>Mammalia</taxon>
        <taxon>Eutheria</taxon>
        <taxon>Laurasiatheria</taxon>
        <taxon>Artiodactyla</taxon>
        <taxon>Whippomorpha</taxon>
        <taxon>Cetacea</taxon>
        <taxon>Mysticeti</taxon>
        <taxon>Eschrichtiidae</taxon>
        <taxon>Eschrichtius</taxon>
    </lineage>
</organism>